<dbReference type="PaxDb" id="4113-PGSC0003DMT400093519"/>
<protein>
    <submittedName>
        <fullName evidence="2">Integrase core domain containing protein</fullName>
    </submittedName>
</protein>
<evidence type="ECO:0000313" key="3">
    <source>
        <dbReference type="Proteomes" id="UP000011115"/>
    </source>
</evidence>
<dbReference type="Gramene" id="PGSC0003DMT400093519">
    <property type="protein sequence ID" value="PGSC0003DMT400093519"/>
    <property type="gene ID" value="PGSC0003DMG400043090"/>
</dbReference>
<feature type="domain" description="Putative plant transposon protein" evidence="1">
    <location>
        <begin position="27"/>
        <end position="238"/>
    </location>
</feature>
<keyword evidence="3" id="KW-1185">Reference proteome</keyword>
<dbReference type="EnsemblPlants" id="PGSC0003DMT400093519">
    <property type="protein sequence ID" value="PGSC0003DMT400093519"/>
    <property type="gene ID" value="PGSC0003DMG400043090"/>
</dbReference>
<dbReference type="AlphaFoldDB" id="M1DS47"/>
<accession>M1DS47</accession>
<sequence length="246" mass="28692">MARIINEERRVLTESLHTVLVIKELFKRHMCEWMARSPGKFSEEMTREFYASYTVTIQNAISKRAKPVAQYLLQVTLVWNFSIDISETTICRFIYSPAHNLSINTMEYDYMMGVVQSGAFQRDVEQRETLLQWMASHITDEGERTKWVCHIILPIRMATMSFTAKFFWTIVYTRLSRTQANNMVTWDKVVMVATLVAGLELDFARIFIAEIHERAFKTTTTLPFLCLIFHLCRAAGVPIWHCDSLL</sequence>
<evidence type="ECO:0000259" key="1">
    <source>
        <dbReference type="Pfam" id="PF20167"/>
    </source>
</evidence>
<dbReference type="InterPro" id="IPR046796">
    <property type="entry name" value="Transposase_32_dom"/>
</dbReference>
<evidence type="ECO:0000313" key="2">
    <source>
        <dbReference type="EnsemblPlants" id="PGSC0003DMT400093519"/>
    </source>
</evidence>
<reference evidence="2" key="2">
    <citation type="submission" date="2015-06" db="UniProtKB">
        <authorList>
            <consortium name="EnsemblPlants"/>
        </authorList>
    </citation>
    <scope>IDENTIFICATION</scope>
    <source>
        <strain evidence="2">DM1-3 516 R44</strain>
    </source>
</reference>
<organism evidence="2 3">
    <name type="scientific">Solanum tuberosum</name>
    <name type="common">Potato</name>
    <dbReference type="NCBI Taxonomy" id="4113"/>
    <lineage>
        <taxon>Eukaryota</taxon>
        <taxon>Viridiplantae</taxon>
        <taxon>Streptophyta</taxon>
        <taxon>Embryophyta</taxon>
        <taxon>Tracheophyta</taxon>
        <taxon>Spermatophyta</taxon>
        <taxon>Magnoliopsida</taxon>
        <taxon>eudicotyledons</taxon>
        <taxon>Gunneridae</taxon>
        <taxon>Pentapetalae</taxon>
        <taxon>asterids</taxon>
        <taxon>lamiids</taxon>
        <taxon>Solanales</taxon>
        <taxon>Solanaceae</taxon>
        <taxon>Solanoideae</taxon>
        <taxon>Solaneae</taxon>
        <taxon>Solanum</taxon>
    </lineage>
</organism>
<proteinExistence type="predicted"/>
<dbReference type="HOGENOM" id="CLU_028647_1_1_1"/>
<dbReference type="InParanoid" id="M1DS47"/>
<name>M1DS47_SOLTU</name>
<dbReference type="Pfam" id="PF20167">
    <property type="entry name" value="Transposase_32"/>
    <property type="match status" value="1"/>
</dbReference>
<reference evidence="3" key="1">
    <citation type="journal article" date="2011" name="Nature">
        <title>Genome sequence and analysis of the tuber crop potato.</title>
        <authorList>
            <consortium name="The Potato Genome Sequencing Consortium"/>
        </authorList>
    </citation>
    <scope>NUCLEOTIDE SEQUENCE [LARGE SCALE GENOMIC DNA]</scope>
    <source>
        <strain evidence="3">cv. DM1-3 516 R44</strain>
    </source>
</reference>
<dbReference type="Proteomes" id="UP000011115">
    <property type="component" value="Unassembled WGS sequence"/>
</dbReference>